<dbReference type="GO" id="GO:0046872">
    <property type="term" value="F:metal ion binding"/>
    <property type="evidence" value="ECO:0007669"/>
    <property type="project" value="UniProtKB-KW"/>
</dbReference>
<keyword evidence="6" id="KW-0347">Helicase</keyword>
<dbReference type="SUPFAM" id="SSF52540">
    <property type="entry name" value="P-loop containing nucleoside triphosphate hydrolases"/>
    <property type="match status" value="1"/>
</dbReference>
<keyword evidence="13" id="KW-1185">Reference proteome</keyword>
<dbReference type="InterPro" id="IPR038257">
    <property type="entry name" value="CRISPR-assoc_Cas3_HD_sf"/>
</dbReference>
<dbReference type="EMBL" id="JAAGSC010000044">
    <property type="protein sequence ID" value="NDY96973.1"/>
    <property type="molecule type" value="Genomic_DNA"/>
</dbReference>
<dbReference type="SUPFAM" id="SSF109604">
    <property type="entry name" value="HD-domain/PDEase-like"/>
    <property type="match status" value="1"/>
</dbReference>
<dbReference type="Pfam" id="PF00270">
    <property type="entry name" value="DEAD"/>
    <property type="match status" value="1"/>
</dbReference>
<name>A0A845UYR8_9GAMM</name>
<proteinExistence type="inferred from homology"/>
<dbReference type="InterPro" id="IPR011545">
    <property type="entry name" value="DEAD/DEAH_box_helicase_dom"/>
</dbReference>
<dbReference type="InterPro" id="IPR054712">
    <property type="entry name" value="Cas3-like_dom"/>
</dbReference>
<dbReference type="InterPro" id="IPR013444">
    <property type="entry name" value="Helicase_Cas3_CRISPR-ass_Anaes"/>
</dbReference>
<dbReference type="InterPro" id="IPR001650">
    <property type="entry name" value="Helicase_C-like"/>
</dbReference>
<dbReference type="GO" id="GO:0016787">
    <property type="term" value="F:hydrolase activity"/>
    <property type="evidence" value="ECO:0007669"/>
    <property type="project" value="UniProtKB-KW"/>
</dbReference>
<evidence type="ECO:0000259" key="10">
    <source>
        <dbReference type="PROSITE" id="PS51194"/>
    </source>
</evidence>
<dbReference type="Gene3D" id="1.10.3210.30">
    <property type="match status" value="1"/>
</dbReference>
<feature type="domain" description="Helicase ATP-binding" evidence="9">
    <location>
        <begin position="28"/>
        <end position="234"/>
    </location>
</feature>
<keyword evidence="3" id="KW-0479">Metal-binding</keyword>
<dbReference type="AlphaFoldDB" id="A0A845UYR8"/>
<comment type="similarity">
    <text evidence="2">In the central section; belongs to the CRISPR-associated helicase Cas3 family.</text>
</comment>
<dbReference type="GO" id="GO:0004386">
    <property type="term" value="F:helicase activity"/>
    <property type="evidence" value="ECO:0007669"/>
    <property type="project" value="UniProtKB-KW"/>
</dbReference>
<dbReference type="RefSeq" id="WP_164212349.1">
    <property type="nucleotide sequence ID" value="NZ_JAAGSC010000044.1"/>
</dbReference>
<evidence type="ECO:0000256" key="6">
    <source>
        <dbReference type="ARBA" id="ARBA00022806"/>
    </source>
</evidence>
<protein>
    <submittedName>
        <fullName evidence="12">Type I-U CRISPR-associated helicase/endonuclease Cas3</fullName>
    </submittedName>
</protein>
<evidence type="ECO:0000256" key="5">
    <source>
        <dbReference type="ARBA" id="ARBA00022801"/>
    </source>
</evidence>
<dbReference type="NCBIfam" id="TIGR02621">
    <property type="entry name" value="cas3_GSU0051"/>
    <property type="match status" value="1"/>
</dbReference>
<dbReference type="GO" id="GO:0051607">
    <property type="term" value="P:defense response to virus"/>
    <property type="evidence" value="ECO:0007669"/>
    <property type="project" value="UniProtKB-KW"/>
</dbReference>
<gene>
    <name evidence="12" type="primary">cas3u</name>
    <name evidence="12" type="ORF">G3I74_14675</name>
</gene>
<accession>A0A845UYR8</accession>
<keyword evidence="5" id="KW-0378">Hydrolase</keyword>
<feature type="domain" description="Helicase C-terminal" evidence="10">
    <location>
        <begin position="258"/>
        <end position="430"/>
    </location>
</feature>
<dbReference type="GO" id="GO:0004519">
    <property type="term" value="F:endonuclease activity"/>
    <property type="evidence" value="ECO:0007669"/>
    <property type="project" value="UniProtKB-KW"/>
</dbReference>
<evidence type="ECO:0000256" key="7">
    <source>
        <dbReference type="ARBA" id="ARBA00022840"/>
    </source>
</evidence>
<evidence type="ECO:0000256" key="3">
    <source>
        <dbReference type="ARBA" id="ARBA00022723"/>
    </source>
</evidence>
<organism evidence="12 13">
    <name type="scientific">Wenzhouxiangella limi</name>
    <dbReference type="NCBI Taxonomy" id="2707351"/>
    <lineage>
        <taxon>Bacteria</taxon>
        <taxon>Pseudomonadati</taxon>
        <taxon>Pseudomonadota</taxon>
        <taxon>Gammaproteobacteria</taxon>
        <taxon>Chromatiales</taxon>
        <taxon>Wenzhouxiangellaceae</taxon>
        <taxon>Wenzhouxiangella</taxon>
    </lineage>
</organism>
<dbReference type="InterPro" id="IPR006483">
    <property type="entry name" value="CRISPR-assoc_Cas3_HD"/>
</dbReference>
<dbReference type="Pfam" id="PF22590">
    <property type="entry name" value="Cas3-like_C_2"/>
    <property type="match status" value="1"/>
</dbReference>
<comment type="similarity">
    <text evidence="1">In the N-terminal section; belongs to the CRISPR-associated nuclease Cas3-HD family.</text>
</comment>
<keyword evidence="4" id="KW-0547">Nucleotide-binding</keyword>
<evidence type="ECO:0000256" key="8">
    <source>
        <dbReference type="ARBA" id="ARBA00023118"/>
    </source>
</evidence>
<keyword evidence="7" id="KW-0067">ATP-binding</keyword>
<dbReference type="InterPro" id="IPR014001">
    <property type="entry name" value="Helicase_ATP-bd"/>
</dbReference>
<dbReference type="PROSITE" id="PS51194">
    <property type="entry name" value="HELICASE_CTER"/>
    <property type="match status" value="1"/>
</dbReference>
<evidence type="ECO:0000313" key="12">
    <source>
        <dbReference type="EMBL" id="NDY96973.1"/>
    </source>
</evidence>
<evidence type="ECO:0000259" key="11">
    <source>
        <dbReference type="PROSITE" id="PS51643"/>
    </source>
</evidence>
<dbReference type="NCBIfam" id="TIGR01596">
    <property type="entry name" value="cas3_HD"/>
    <property type="match status" value="1"/>
</dbReference>
<reference evidence="12 13" key="1">
    <citation type="submission" date="2020-02" db="EMBL/GenBank/DDBJ databases">
        <authorList>
            <person name="Zhang X.-Y."/>
        </authorList>
    </citation>
    <scope>NUCLEOTIDE SEQUENCE [LARGE SCALE GENOMIC DNA]</scope>
    <source>
        <strain evidence="12 13">C33</strain>
    </source>
</reference>
<dbReference type="Pfam" id="PF18019">
    <property type="entry name" value="Cas3_HD"/>
    <property type="match status" value="1"/>
</dbReference>
<feature type="domain" description="HD Cas3-type" evidence="11">
    <location>
        <begin position="665"/>
        <end position="838"/>
    </location>
</feature>
<dbReference type="SMART" id="SM00490">
    <property type="entry name" value="HELICc"/>
    <property type="match status" value="1"/>
</dbReference>
<keyword evidence="12" id="KW-0255">Endonuclease</keyword>
<evidence type="ECO:0000256" key="1">
    <source>
        <dbReference type="ARBA" id="ARBA00006847"/>
    </source>
</evidence>
<dbReference type="SMART" id="SM00487">
    <property type="entry name" value="DEXDc"/>
    <property type="match status" value="1"/>
</dbReference>
<sequence>MRAQQGTIPFFEQITGFAPYPWQRRCFHQVLAGQTPAALTLPTGTGKTSFVLLYLLALAQGAALPRRLVYVVDRRAIVDQTGAQVLDWIGSLSKIEEIAEPLKAMAAFTGIDAPVIETGILRGGLADTGEWRLDPAKPAVVIGTVDIVGSKLLFRGYGDGRSRRPLHAGLLGFDATVVLDESHLSAAFCATLSALSRLSQTRFGTSFRAVAMSATPNQGSGECLQEEDAQYPSLGQRIQACKTSLVHETSSPAERRQKMLDLALGYRSGSVLIFLRSAQEAQRFSRDLARALGDDGEGRVGLLTGTLRGAERQMLTESALWSCFSGASPADSGSIFLVATAAGEVGIDLDADHSIMDLAAMDSVIQRIGRVNRSGRQPQSDVHIVYSSKDVENDPKKDDWRHRYARSAQCSLQILSQMESLSPMAVQALDPERWAEAATPGARAAPPDLGRVELLAATSAGLEIPPVGVHLRGISDEPDYAETQVLWRHDVPLLLSVGLDAARDALAMHRPRPQEILKVPSRFAAAELDAIAKRLGEFQCLVVSPSGELAEITVSPDDRQLQRSLAFATVILPVAVGGLSPMGFLDGKSADKPVEDLADDDENVRFIESAAGLPDRPVPEWVAHAVVWRISLLDGDEDEVSRWLVYARRRLGDLSLDADSDLSRLARSVQGLDEHNERVGQAARRLGKALGLDTQIIEALGTAAGLHDEGKARKVWQRAAGNTTERSIAKSRRGRFRPALLGGFRHEFGSLATADRQLPIDPSDNSVRDLTLHLIAAHHGHARPGFPNQRQWDRELPDDQCRQLAIDTEERFIRLQEHYGPWVLAWLESLLKAADAWVSSGRDEGEHGHGR</sequence>
<comment type="caution">
    <text evidence="12">The sequence shown here is derived from an EMBL/GenBank/DDBJ whole genome shotgun (WGS) entry which is preliminary data.</text>
</comment>
<dbReference type="GO" id="GO:0005524">
    <property type="term" value="F:ATP binding"/>
    <property type="evidence" value="ECO:0007669"/>
    <property type="project" value="UniProtKB-KW"/>
</dbReference>
<dbReference type="Proteomes" id="UP000484885">
    <property type="component" value="Unassembled WGS sequence"/>
</dbReference>
<keyword evidence="12" id="KW-0540">Nuclease</keyword>
<keyword evidence="8" id="KW-0051">Antiviral defense</keyword>
<evidence type="ECO:0000313" key="13">
    <source>
        <dbReference type="Proteomes" id="UP000484885"/>
    </source>
</evidence>
<dbReference type="PROSITE" id="PS51643">
    <property type="entry name" value="HD_CAS3"/>
    <property type="match status" value="1"/>
</dbReference>
<evidence type="ECO:0000256" key="4">
    <source>
        <dbReference type="ARBA" id="ARBA00022741"/>
    </source>
</evidence>
<dbReference type="InterPro" id="IPR027417">
    <property type="entry name" value="P-loop_NTPase"/>
</dbReference>
<dbReference type="PROSITE" id="PS51192">
    <property type="entry name" value="HELICASE_ATP_BIND_1"/>
    <property type="match status" value="1"/>
</dbReference>
<evidence type="ECO:0000256" key="2">
    <source>
        <dbReference type="ARBA" id="ARBA00009046"/>
    </source>
</evidence>
<evidence type="ECO:0000259" key="9">
    <source>
        <dbReference type="PROSITE" id="PS51192"/>
    </source>
</evidence>
<dbReference type="GO" id="GO:0003676">
    <property type="term" value="F:nucleic acid binding"/>
    <property type="evidence" value="ECO:0007669"/>
    <property type="project" value="InterPro"/>
</dbReference>
<dbReference type="Gene3D" id="3.40.50.300">
    <property type="entry name" value="P-loop containing nucleotide triphosphate hydrolases"/>
    <property type="match status" value="2"/>
</dbReference>